<dbReference type="SUPFAM" id="SSF56281">
    <property type="entry name" value="Metallo-hydrolase/oxidoreductase"/>
    <property type="match status" value="1"/>
</dbReference>
<feature type="transmembrane region" description="Helical" evidence="6">
    <location>
        <begin position="330"/>
        <end position="349"/>
    </location>
</feature>
<evidence type="ECO:0000256" key="6">
    <source>
        <dbReference type="SAM" id="Phobius"/>
    </source>
</evidence>
<evidence type="ECO:0000313" key="9">
    <source>
        <dbReference type="EMBL" id="WOJ95744.1"/>
    </source>
</evidence>
<feature type="transmembrane region" description="Helical" evidence="6">
    <location>
        <begin position="245"/>
        <end position="261"/>
    </location>
</feature>
<sequence>MDPSQLMMDELRVGRSPESEILNVPSVLLPGATIEFEARLRRPWGLVNPAAQQGELFYLASGIHGVGSVSHLSFMFSEQGRSLSLGHAIDRLRHAVSSAIQQQVPGDVGALLSALAVGDRRAMTSDAWSRLRLFGLTHLMVISGMHVTLLAIPGWYLGMGLSRTLSSFRGAGRGVPQIAPFGALVFAGAYALISGFALPAQRALLTLGFVMLPKLVGRTTNSGWSFPIAVFGLFALNPLSILTPGFWLSVGAVTLLLWFTAWRGSTAWLRSLWSSQGYMILAMIPLSLFWFQESSSIGGVINLVAVPLVTFLVVPLLLSAIALAPLFPDIGSGLLNSAAILLGFMWSGMSHWEPVVGRVSLLQQSPGELTLFMLMLAVVLWMLPKFRGRFLVIALLTSPVAVTSRVTGSGVDITFFDVGQGTAVLVRQGRNALLYDTGGGHSAESSAANRAILPMFQSQGINVLDTLVISHPDNDHDGGESAISERTPPKQIRRGLAAKESEACRLGETTNFGESVTLRFLSQSLARDSDNNASCVLLVMVFGKRLLLAGDIASPRERELLSYWGAQTRADVLLSTHHGSAGSNSLLWLRSVSPSLMVVTAGRANRFGHPARRVVDDAQASGVTVINTATHGAVTLRISPEGRIQCRASRHRWAPFWRRGEFTRNCLPP</sequence>
<evidence type="ECO:0000256" key="3">
    <source>
        <dbReference type="ARBA" id="ARBA00022692"/>
    </source>
</evidence>
<keyword evidence="5 6" id="KW-0472">Membrane</keyword>
<dbReference type="PANTHER" id="PTHR30619:SF1">
    <property type="entry name" value="RECOMBINATION PROTEIN 2"/>
    <property type="match status" value="1"/>
</dbReference>
<evidence type="ECO:0000259" key="7">
    <source>
        <dbReference type="Pfam" id="PF00753"/>
    </source>
</evidence>
<evidence type="ECO:0000256" key="1">
    <source>
        <dbReference type="ARBA" id="ARBA00004651"/>
    </source>
</evidence>
<feature type="transmembrane region" description="Helical" evidence="6">
    <location>
        <begin position="273"/>
        <end position="291"/>
    </location>
</feature>
<feature type="domain" description="Metallo-beta-lactamase" evidence="7">
    <location>
        <begin position="417"/>
        <end position="582"/>
    </location>
</feature>
<evidence type="ECO:0000256" key="4">
    <source>
        <dbReference type="ARBA" id="ARBA00022989"/>
    </source>
</evidence>
<dbReference type="InterPro" id="IPR001279">
    <property type="entry name" value="Metallo-B-lactamas"/>
</dbReference>
<evidence type="ECO:0000259" key="8">
    <source>
        <dbReference type="Pfam" id="PF03772"/>
    </source>
</evidence>
<keyword evidence="4 6" id="KW-1133">Transmembrane helix</keyword>
<evidence type="ECO:0000256" key="5">
    <source>
        <dbReference type="ARBA" id="ARBA00023136"/>
    </source>
</evidence>
<dbReference type="PANTHER" id="PTHR30619">
    <property type="entry name" value="DNA INTERNALIZATION/COMPETENCE PROTEIN COMEC/REC2"/>
    <property type="match status" value="1"/>
</dbReference>
<dbReference type="NCBIfam" id="TIGR00360">
    <property type="entry name" value="ComEC_N-term"/>
    <property type="match status" value="1"/>
</dbReference>
<dbReference type="InterPro" id="IPR004797">
    <property type="entry name" value="Competence_ComEC/Rec2"/>
</dbReference>
<dbReference type="Pfam" id="PF00753">
    <property type="entry name" value="Lactamase_B"/>
    <property type="match status" value="1"/>
</dbReference>
<keyword evidence="2" id="KW-1003">Cell membrane</keyword>
<evidence type="ECO:0000313" key="10">
    <source>
        <dbReference type="Proteomes" id="UP001626549"/>
    </source>
</evidence>
<reference evidence="9 10" key="1">
    <citation type="submission" date="2023-10" db="EMBL/GenBank/DDBJ databases">
        <title>Two novel species belonging to the OM43/NOR5 clade.</title>
        <authorList>
            <person name="Park M."/>
        </authorList>
    </citation>
    <scope>NUCLEOTIDE SEQUENCE [LARGE SCALE GENOMIC DNA]</scope>
    <source>
        <strain evidence="9 10">IMCC45268</strain>
    </source>
</reference>
<dbReference type="InterPro" id="IPR035681">
    <property type="entry name" value="ComA-like_MBL"/>
</dbReference>
<organism evidence="9 10">
    <name type="scientific">Congregibacter brevis</name>
    <dbReference type="NCBI Taxonomy" id="3081201"/>
    <lineage>
        <taxon>Bacteria</taxon>
        <taxon>Pseudomonadati</taxon>
        <taxon>Pseudomonadota</taxon>
        <taxon>Gammaproteobacteria</taxon>
        <taxon>Cellvibrionales</taxon>
        <taxon>Halieaceae</taxon>
        <taxon>Congregibacter</taxon>
    </lineage>
</organism>
<dbReference type="InterPro" id="IPR036866">
    <property type="entry name" value="RibonucZ/Hydroxyglut_hydro"/>
</dbReference>
<dbReference type="NCBIfam" id="TIGR00361">
    <property type="entry name" value="ComEC_Rec2"/>
    <property type="match status" value="1"/>
</dbReference>
<keyword evidence="3 6" id="KW-0812">Transmembrane</keyword>
<dbReference type="CDD" id="cd07731">
    <property type="entry name" value="ComA-like_MBL-fold"/>
    <property type="match status" value="1"/>
</dbReference>
<comment type="subcellular location">
    <subcellularLocation>
        <location evidence="1">Cell membrane</location>
        <topology evidence="1">Multi-pass membrane protein</topology>
    </subcellularLocation>
</comment>
<evidence type="ECO:0000256" key="2">
    <source>
        <dbReference type="ARBA" id="ARBA00022475"/>
    </source>
</evidence>
<dbReference type="Gene3D" id="3.60.15.10">
    <property type="entry name" value="Ribonuclease Z/Hydroxyacylglutathione hydrolase-like"/>
    <property type="match status" value="1"/>
</dbReference>
<dbReference type="Proteomes" id="UP001626549">
    <property type="component" value="Chromosome"/>
</dbReference>
<proteinExistence type="predicted"/>
<feature type="transmembrane region" description="Helical" evidence="6">
    <location>
        <begin position="133"/>
        <end position="158"/>
    </location>
</feature>
<dbReference type="InterPro" id="IPR004477">
    <property type="entry name" value="ComEC_N"/>
</dbReference>
<name>A0ABZ0IAB2_9GAMM</name>
<dbReference type="RefSeq" id="WP_407326444.1">
    <property type="nucleotide sequence ID" value="NZ_CP136865.1"/>
</dbReference>
<feature type="transmembrane region" description="Helical" evidence="6">
    <location>
        <begin position="369"/>
        <end position="386"/>
    </location>
</feature>
<gene>
    <name evidence="9" type="ORF">R0137_10855</name>
</gene>
<feature type="transmembrane region" description="Helical" evidence="6">
    <location>
        <begin position="297"/>
        <end position="318"/>
    </location>
</feature>
<protein>
    <submittedName>
        <fullName evidence="9">DNA internalization-related competence protein ComEC/Rec2</fullName>
    </submittedName>
</protein>
<accession>A0ABZ0IAB2</accession>
<dbReference type="InterPro" id="IPR052159">
    <property type="entry name" value="Competence_DNA_uptake"/>
</dbReference>
<feature type="transmembrane region" description="Helical" evidence="6">
    <location>
        <begin position="178"/>
        <end position="200"/>
    </location>
</feature>
<dbReference type="EMBL" id="CP136865">
    <property type="protein sequence ID" value="WOJ95744.1"/>
    <property type="molecule type" value="Genomic_DNA"/>
</dbReference>
<keyword evidence="10" id="KW-1185">Reference proteome</keyword>
<feature type="domain" description="ComEC/Rec2-related protein" evidence="8">
    <location>
        <begin position="115"/>
        <end position="383"/>
    </location>
</feature>
<dbReference type="Pfam" id="PF03772">
    <property type="entry name" value="Competence"/>
    <property type="match status" value="1"/>
</dbReference>